<evidence type="ECO:0000313" key="11">
    <source>
        <dbReference type="EMBL" id="KAK4382795.1"/>
    </source>
</evidence>
<evidence type="ECO:0000256" key="6">
    <source>
        <dbReference type="ARBA" id="ARBA00022692"/>
    </source>
</evidence>
<keyword evidence="5" id="KW-0551">Lipid droplet</keyword>
<comment type="caution">
    <text evidence="11">The sequence shown here is derived from an EMBL/GenBank/DDBJ whole genome shotgun (WGS) entry which is preliminary data.</text>
</comment>
<dbReference type="GO" id="GO:0005576">
    <property type="term" value="C:extracellular region"/>
    <property type="evidence" value="ECO:0007669"/>
    <property type="project" value="TreeGrafter"/>
</dbReference>
<evidence type="ECO:0000256" key="2">
    <source>
        <dbReference type="ARBA" id="ARBA00004141"/>
    </source>
</evidence>
<gene>
    <name evidence="11" type="ORF">Sango_2838700</name>
</gene>
<dbReference type="PANTHER" id="PTHR33203">
    <property type="entry name" value="OLEOSIN"/>
    <property type="match status" value="1"/>
</dbReference>
<dbReference type="Proteomes" id="UP001289374">
    <property type="component" value="Unassembled WGS sequence"/>
</dbReference>
<dbReference type="AlphaFoldDB" id="A0AAE1W0L1"/>
<protein>
    <submittedName>
        <fullName evidence="11">Oleosin</fullName>
    </submittedName>
</protein>
<evidence type="ECO:0000313" key="12">
    <source>
        <dbReference type="Proteomes" id="UP001289374"/>
    </source>
</evidence>
<evidence type="ECO:0000256" key="5">
    <source>
        <dbReference type="ARBA" id="ARBA00022677"/>
    </source>
</evidence>
<feature type="compositionally biased region" description="Basic residues" evidence="9">
    <location>
        <begin position="105"/>
        <end position="114"/>
    </location>
</feature>
<dbReference type="GO" id="GO:0012511">
    <property type="term" value="C:monolayer-surrounded lipid storage body"/>
    <property type="evidence" value="ECO:0007669"/>
    <property type="project" value="InterPro"/>
</dbReference>
<keyword evidence="8 10" id="KW-0472">Membrane</keyword>
<accession>A0AAE1W0L1</accession>
<evidence type="ECO:0000256" key="1">
    <source>
        <dbReference type="ARBA" id="ARBA00002582"/>
    </source>
</evidence>
<dbReference type="GO" id="GO:0019915">
    <property type="term" value="P:lipid storage"/>
    <property type="evidence" value="ECO:0007669"/>
    <property type="project" value="TreeGrafter"/>
</dbReference>
<dbReference type="GO" id="GO:0016020">
    <property type="term" value="C:membrane"/>
    <property type="evidence" value="ECO:0007669"/>
    <property type="project" value="UniProtKB-SubCell"/>
</dbReference>
<feature type="transmembrane region" description="Helical" evidence="10">
    <location>
        <begin position="122"/>
        <end position="154"/>
    </location>
</feature>
<evidence type="ECO:0000256" key="7">
    <source>
        <dbReference type="ARBA" id="ARBA00022989"/>
    </source>
</evidence>
<feature type="region of interest" description="Disordered" evidence="9">
    <location>
        <begin position="73"/>
        <end position="120"/>
    </location>
</feature>
<comment type="function">
    <text evidence="1">May have a structural role to stabilize the lipid body during desiccation of the seed by preventing coalescence of the oil. Probably interacts with both lipid and phospholipid moieties of lipid bodies. May also provide recognition signals for specific lipase anchorage in lipolysis during seedling growth.</text>
</comment>
<name>A0AAE1W0L1_9LAMI</name>
<dbReference type="EMBL" id="JACGWL010000647">
    <property type="protein sequence ID" value="KAK4382795.1"/>
    <property type="molecule type" value="Genomic_DNA"/>
</dbReference>
<organism evidence="11 12">
    <name type="scientific">Sesamum angolense</name>
    <dbReference type="NCBI Taxonomy" id="2727404"/>
    <lineage>
        <taxon>Eukaryota</taxon>
        <taxon>Viridiplantae</taxon>
        <taxon>Streptophyta</taxon>
        <taxon>Embryophyta</taxon>
        <taxon>Tracheophyta</taxon>
        <taxon>Spermatophyta</taxon>
        <taxon>Magnoliopsida</taxon>
        <taxon>eudicotyledons</taxon>
        <taxon>Gunneridae</taxon>
        <taxon>Pentapetalae</taxon>
        <taxon>asterids</taxon>
        <taxon>lamiids</taxon>
        <taxon>Lamiales</taxon>
        <taxon>Pedaliaceae</taxon>
        <taxon>Sesamum</taxon>
    </lineage>
</organism>
<dbReference type="PANTHER" id="PTHR33203:SF25">
    <property type="entry name" value="OLEOSIN 18.5 KDA"/>
    <property type="match status" value="1"/>
</dbReference>
<evidence type="ECO:0000256" key="10">
    <source>
        <dbReference type="SAM" id="Phobius"/>
    </source>
</evidence>
<dbReference type="GO" id="GO:0009791">
    <property type="term" value="P:post-embryonic development"/>
    <property type="evidence" value="ECO:0007669"/>
    <property type="project" value="UniProtKB-ARBA"/>
</dbReference>
<keyword evidence="7 10" id="KW-1133">Transmembrane helix</keyword>
<evidence type="ECO:0000256" key="3">
    <source>
        <dbReference type="ARBA" id="ARBA00004502"/>
    </source>
</evidence>
<evidence type="ECO:0000256" key="9">
    <source>
        <dbReference type="SAM" id="MobiDB-lite"/>
    </source>
</evidence>
<proteinExistence type="inferred from homology"/>
<reference evidence="11" key="2">
    <citation type="journal article" date="2024" name="Plant">
        <title>Genomic evolution and insights into agronomic trait innovations of Sesamum species.</title>
        <authorList>
            <person name="Miao H."/>
            <person name="Wang L."/>
            <person name="Qu L."/>
            <person name="Liu H."/>
            <person name="Sun Y."/>
            <person name="Le M."/>
            <person name="Wang Q."/>
            <person name="Wei S."/>
            <person name="Zheng Y."/>
            <person name="Lin W."/>
            <person name="Duan Y."/>
            <person name="Cao H."/>
            <person name="Xiong S."/>
            <person name="Wang X."/>
            <person name="Wei L."/>
            <person name="Li C."/>
            <person name="Ma Q."/>
            <person name="Ju M."/>
            <person name="Zhao R."/>
            <person name="Li G."/>
            <person name="Mu C."/>
            <person name="Tian Q."/>
            <person name="Mei H."/>
            <person name="Zhang T."/>
            <person name="Gao T."/>
            <person name="Zhang H."/>
        </authorList>
    </citation>
    <scope>NUCLEOTIDE SEQUENCE</scope>
    <source>
        <strain evidence="11">K16</strain>
    </source>
</reference>
<evidence type="ECO:0000256" key="4">
    <source>
        <dbReference type="ARBA" id="ARBA00010858"/>
    </source>
</evidence>
<sequence>MVQRNGPTWRRLNGSPRIHIAREKDLRLGSSRKVRLASRVRSKSREACHKPRDKAGVAAIWAPTHLYAPVPAEDAAAQPPGGQGRHRRHGRRLASPPRRPDIGRNRHRAHHRHSPARDLQPGAGAAITVFLVISGFLAAGGFGLAAISTLSWIYRYVTGKKPPGAEQLDTARDKLASKAREMKEMAEQYTTGSQTS</sequence>
<keyword evidence="12" id="KW-1185">Reference proteome</keyword>
<evidence type="ECO:0000256" key="8">
    <source>
        <dbReference type="ARBA" id="ARBA00023136"/>
    </source>
</evidence>
<comment type="subcellular location">
    <subcellularLocation>
        <location evidence="3">Lipid droplet</location>
    </subcellularLocation>
    <subcellularLocation>
        <location evidence="2">Membrane</location>
        <topology evidence="2">Multi-pass membrane protein</topology>
    </subcellularLocation>
</comment>
<keyword evidence="6 10" id="KW-0812">Transmembrane</keyword>
<dbReference type="InterPro" id="IPR000136">
    <property type="entry name" value="Oleosin"/>
</dbReference>
<comment type="similarity">
    <text evidence="4">Belongs to the oleosin family.</text>
</comment>
<reference evidence="11" key="1">
    <citation type="submission" date="2020-06" db="EMBL/GenBank/DDBJ databases">
        <authorList>
            <person name="Li T."/>
            <person name="Hu X."/>
            <person name="Zhang T."/>
            <person name="Song X."/>
            <person name="Zhang H."/>
            <person name="Dai N."/>
            <person name="Sheng W."/>
            <person name="Hou X."/>
            <person name="Wei L."/>
        </authorList>
    </citation>
    <scope>NUCLEOTIDE SEQUENCE</scope>
    <source>
        <strain evidence="11">K16</strain>
        <tissue evidence="11">Leaf</tissue>
    </source>
</reference>
<dbReference type="Pfam" id="PF01277">
    <property type="entry name" value="Oleosin"/>
    <property type="match status" value="1"/>
</dbReference>
<dbReference type="GO" id="GO:0048608">
    <property type="term" value="P:reproductive structure development"/>
    <property type="evidence" value="ECO:0007669"/>
    <property type="project" value="UniProtKB-ARBA"/>
</dbReference>